<dbReference type="EMBL" id="JAHLDV010000013">
    <property type="protein sequence ID" value="MBU3159764.1"/>
    <property type="molecule type" value="Genomic_DNA"/>
</dbReference>
<dbReference type="SMART" id="SM00382">
    <property type="entry name" value="AAA"/>
    <property type="match status" value="1"/>
</dbReference>
<dbReference type="InterPro" id="IPR002197">
    <property type="entry name" value="HTH_Fis"/>
</dbReference>
<evidence type="ECO:0000256" key="1">
    <source>
        <dbReference type="ARBA" id="ARBA00022741"/>
    </source>
</evidence>
<keyword evidence="4" id="KW-0238">DNA-binding</keyword>
<name>A0ABS6BTR8_9CLOT</name>
<dbReference type="Pfam" id="PF02954">
    <property type="entry name" value="HTH_8"/>
    <property type="match status" value="1"/>
</dbReference>
<dbReference type="PROSITE" id="PS50045">
    <property type="entry name" value="SIGMA54_INTERACT_4"/>
    <property type="match status" value="1"/>
</dbReference>
<gene>
    <name evidence="8" type="ORF">KPL37_08375</name>
</gene>
<evidence type="ECO:0000259" key="6">
    <source>
        <dbReference type="PROSITE" id="PS50045"/>
    </source>
</evidence>
<evidence type="ECO:0000313" key="9">
    <source>
        <dbReference type="Proteomes" id="UP000776252"/>
    </source>
</evidence>
<evidence type="ECO:0000259" key="7">
    <source>
        <dbReference type="PROSITE" id="PS50112"/>
    </source>
</evidence>
<keyword evidence="2" id="KW-0067">ATP-binding</keyword>
<dbReference type="PROSITE" id="PS50112">
    <property type="entry name" value="PAS"/>
    <property type="match status" value="1"/>
</dbReference>
<dbReference type="Proteomes" id="UP000776252">
    <property type="component" value="Unassembled WGS sequence"/>
</dbReference>
<evidence type="ECO:0000256" key="5">
    <source>
        <dbReference type="ARBA" id="ARBA00023163"/>
    </source>
</evidence>
<dbReference type="InterPro" id="IPR058031">
    <property type="entry name" value="AAA_lid_NorR"/>
</dbReference>
<dbReference type="InterPro" id="IPR025944">
    <property type="entry name" value="Sigma_54_int_dom_CS"/>
</dbReference>
<dbReference type="InterPro" id="IPR025662">
    <property type="entry name" value="Sigma_54_int_dom_ATP-bd_1"/>
</dbReference>
<dbReference type="Pfam" id="PF00989">
    <property type="entry name" value="PAS"/>
    <property type="match status" value="1"/>
</dbReference>
<reference evidence="8 9" key="1">
    <citation type="submission" date="2021-06" db="EMBL/GenBank/DDBJ databases">
        <title>Clostridia strains as spoilage organisms.</title>
        <authorList>
            <person name="Wambui J."/>
            <person name="Stephan R."/>
            <person name="Stevens M.J.A."/>
        </authorList>
    </citation>
    <scope>NUCLEOTIDE SEQUENCE [LARGE SCALE GENOMIC DNA]</scope>
    <source>
        <strain evidence="8 9">DSM 14204</strain>
    </source>
</reference>
<dbReference type="PROSITE" id="PS00688">
    <property type="entry name" value="SIGMA54_INTERACT_3"/>
    <property type="match status" value="1"/>
</dbReference>
<dbReference type="InterPro" id="IPR003593">
    <property type="entry name" value="AAA+_ATPase"/>
</dbReference>
<dbReference type="Pfam" id="PF00158">
    <property type="entry name" value="Sigma54_activat"/>
    <property type="match status" value="1"/>
</dbReference>
<evidence type="ECO:0000313" key="8">
    <source>
        <dbReference type="EMBL" id="MBU3159764.1"/>
    </source>
</evidence>
<dbReference type="PROSITE" id="PS00675">
    <property type="entry name" value="SIGMA54_INTERACT_1"/>
    <property type="match status" value="1"/>
</dbReference>
<proteinExistence type="predicted"/>
<sequence length="570" mass="64306">MNIINDYYNEVMSNISEGIVVIDKRGIIQIINNAAERIFEIDADNSIGEYILDVLTSSKLINVIEKGEEQVKQKEGKFVVSRKLITQDGEVIGAFEVLHEEIQNNLLMNVQDEGSVHEEILDTIFNTLSECIVVVDENGIITMMSDEYKRFINCENPDGKHVTEVIENTKLHIVARTGERGFGEIQEANGHKMISMRVPIIKDGEVVGAIGKVMFKDLNDFKMLSNKLCLLDKEAEGCKNELRTDQKAIYTFNNIVGGSDKSHEVMALAKRVAKIDSNVLITGESGTGKELFAHSIHNDSKRCLKPFVKINCGAIPAELFESEMFGYEEGAFTGAKKSGRKGKFEYANGGTILLDEIGDMPMNMQVKLLRVIQEKELVKVGGNDAIKVDVRIIASTNKSLEQLINDGKFREDLYYRLDVMHLRLPALRERTEDIEELASKLMIKICKKYNVKSEGISREAIDFLKAYSWPGNIRQLENVIERAVNLLDDDICIMPKHLPEKIIKSKLKKYSLENNYLKDVVERIEKDIIIECLKGASGNKKEAAKILGLSRAGLYKKLNRYHLMKPTNPQ</sequence>
<keyword evidence="3" id="KW-0805">Transcription regulation</keyword>
<feature type="domain" description="PAS" evidence="7">
    <location>
        <begin position="4"/>
        <end position="74"/>
    </location>
</feature>
<evidence type="ECO:0000256" key="4">
    <source>
        <dbReference type="ARBA" id="ARBA00023125"/>
    </source>
</evidence>
<dbReference type="InterPro" id="IPR025943">
    <property type="entry name" value="Sigma_54_int_dom_ATP-bd_2"/>
</dbReference>
<dbReference type="InterPro" id="IPR002078">
    <property type="entry name" value="Sigma_54_int"/>
</dbReference>
<dbReference type="PANTHER" id="PTHR32071">
    <property type="entry name" value="TRANSCRIPTIONAL REGULATORY PROTEIN"/>
    <property type="match status" value="1"/>
</dbReference>
<dbReference type="NCBIfam" id="TIGR00229">
    <property type="entry name" value="sensory_box"/>
    <property type="match status" value="1"/>
</dbReference>
<keyword evidence="1" id="KW-0547">Nucleotide-binding</keyword>
<dbReference type="RefSeq" id="WP_216147869.1">
    <property type="nucleotide sequence ID" value="NZ_JAHLDV010000013.1"/>
</dbReference>
<dbReference type="CDD" id="cd00009">
    <property type="entry name" value="AAA"/>
    <property type="match status" value="1"/>
</dbReference>
<evidence type="ECO:0000256" key="2">
    <source>
        <dbReference type="ARBA" id="ARBA00022840"/>
    </source>
</evidence>
<dbReference type="CDD" id="cd00130">
    <property type="entry name" value="PAS"/>
    <property type="match status" value="1"/>
</dbReference>
<organism evidence="8 9">
    <name type="scientific">Clostridium frigoris</name>
    <dbReference type="NCBI Taxonomy" id="205327"/>
    <lineage>
        <taxon>Bacteria</taxon>
        <taxon>Bacillati</taxon>
        <taxon>Bacillota</taxon>
        <taxon>Clostridia</taxon>
        <taxon>Eubacteriales</taxon>
        <taxon>Clostridiaceae</taxon>
        <taxon>Clostridium</taxon>
    </lineage>
</organism>
<dbReference type="Pfam" id="PF25601">
    <property type="entry name" value="AAA_lid_14"/>
    <property type="match status" value="1"/>
</dbReference>
<dbReference type="SMART" id="SM00091">
    <property type="entry name" value="PAS"/>
    <property type="match status" value="2"/>
</dbReference>
<keyword evidence="5" id="KW-0804">Transcription</keyword>
<accession>A0ABS6BTR8</accession>
<dbReference type="InterPro" id="IPR013767">
    <property type="entry name" value="PAS_fold"/>
</dbReference>
<keyword evidence="9" id="KW-1185">Reference proteome</keyword>
<dbReference type="PROSITE" id="PS00676">
    <property type="entry name" value="SIGMA54_INTERACT_2"/>
    <property type="match status" value="1"/>
</dbReference>
<protein>
    <submittedName>
        <fullName evidence="8">Sigma 54-interacting transcriptional regulator</fullName>
    </submittedName>
</protein>
<feature type="domain" description="Sigma-54 factor interaction" evidence="6">
    <location>
        <begin position="255"/>
        <end position="485"/>
    </location>
</feature>
<dbReference type="PANTHER" id="PTHR32071:SF57">
    <property type="entry name" value="C4-DICARBOXYLATE TRANSPORT TRANSCRIPTIONAL REGULATORY PROTEIN DCTD"/>
    <property type="match status" value="1"/>
</dbReference>
<evidence type="ECO:0000256" key="3">
    <source>
        <dbReference type="ARBA" id="ARBA00023015"/>
    </source>
</evidence>
<comment type="caution">
    <text evidence="8">The sequence shown here is derived from an EMBL/GenBank/DDBJ whole genome shotgun (WGS) entry which is preliminary data.</text>
</comment>
<dbReference type="InterPro" id="IPR000014">
    <property type="entry name" value="PAS"/>
</dbReference>